<gene>
    <name evidence="1" type="ORF">RRG08_005556</name>
</gene>
<dbReference type="EMBL" id="JAWDGP010001677">
    <property type="protein sequence ID" value="KAK3789409.1"/>
    <property type="molecule type" value="Genomic_DNA"/>
</dbReference>
<accession>A0AAE1AK56</accession>
<sequence length="106" mass="11622">MVWVAQKKLVLAYGGYHNPLYVNQRVVSPYFNLIQLLEKMRENVHSDAQTKHVVNETVVKPRRDGGRALEALTKSSMASFTAEMLSTNTSGITVAIGANDDTAGIS</sequence>
<reference evidence="1" key="1">
    <citation type="journal article" date="2023" name="G3 (Bethesda)">
        <title>A reference genome for the long-term kleptoplast-retaining sea slug Elysia crispata morphotype clarki.</title>
        <authorList>
            <person name="Eastman K.E."/>
            <person name="Pendleton A.L."/>
            <person name="Shaikh M.A."/>
            <person name="Suttiyut T."/>
            <person name="Ogas R."/>
            <person name="Tomko P."/>
            <person name="Gavelis G."/>
            <person name="Widhalm J.R."/>
            <person name="Wisecaver J.H."/>
        </authorList>
    </citation>
    <scope>NUCLEOTIDE SEQUENCE</scope>
    <source>
        <strain evidence="1">ECLA1</strain>
    </source>
</reference>
<dbReference type="AlphaFoldDB" id="A0AAE1AK56"/>
<comment type="caution">
    <text evidence="1">The sequence shown here is derived from an EMBL/GenBank/DDBJ whole genome shotgun (WGS) entry which is preliminary data.</text>
</comment>
<organism evidence="1 2">
    <name type="scientific">Elysia crispata</name>
    <name type="common">lettuce slug</name>
    <dbReference type="NCBI Taxonomy" id="231223"/>
    <lineage>
        <taxon>Eukaryota</taxon>
        <taxon>Metazoa</taxon>
        <taxon>Spiralia</taxon>
        <taxon>Lophotrochozoa</taxon>
        <taxon>Mollusca</taxon>
        <taxon>Gastropoda</taxon>
        <taxon>Heterobranchia</taxon>
        <taxon>Euthyneura</taxon>
        <taxon>Panpulmonata</taxon>
        <taxon>Sacoglossa</taxon>
        <taxon>Placobranchoidea</taxon>
        <taxon>Plakobranchidae</taxon>
        <taxon>Elysia</taxon>
    </lineage>
</organism>
<dbReference type="Proteomes" id="UP001283361">
    <property type="component" value="Unassembled WGS sequence"/>
</dbReference>
<name>A0AAE1AK56_9GAST</name>
<evidence type="ECO:0000313" key="1">
    <source>
        <dbReference type="EMBL" id="KAK3789409.1"/>
    </source>
</evidence>
<evidence type="ECO:0000313" key="2">
    <source>
        <dbReference type="Proteomes" id="UP001283361"/>
    </source>
</evidence>
<proteinExistence type="predicted"/>
<protein>
    <submittedName>
        <fullName evidence="1">Uncharacterized protein</fullName>
    </submittedName>
</protein>
<keyword evidence="2" id="KW-1185">Reference proteome</keyword>